<keyword evidence="12" id="KW-1185">Reference proteome</keyword>
<dbReference type="Pfam" id="PF00023">
    <property type="entry name" value="Ank"/>
    <property type="match status" value="1"/>
</dbReference>
<evidence type="ECO:0000313" key="10">
    <source>
        <dbReference type="EMBL" id="CAF3835737.1"/>
    </source>
</evidence>
<evidence type="ECO:0000313" key="9">
    <source>
        <dbReference type="EMBL" id="CAF1171908.1"/>
    </source>
</evidence>
<reference evidence="6" key="1">
    <citation type="submission" date="2021-02" db="EMBL/GenBank/DDBJ databases">
        <authorList>
            <person name="Nowell W R."/>
        </authorList>
    </citation>
    <scope>NUCLEOTIDE SEQUENCE</scope>
</reference>
<dbReference type="SUPFAM" id="SSF48403">
    <property type="entry name" value="Ankyrin repeat"/>
    <property type="match status" value="1"/>
</dbReference>
<evidence type="ECO:0000313" key="11">
    <source>
        <dbReference type="EMBL" id="CAF4039646.1"/>
    </source>
</evidence>
<dbReference type="Proteomes" id="UP000663864">
    <property type="component" value="Unassembled WGS sequence"/>
</dbReference>
<dbReference type="Gene3D" id="1.25.40.20">
    <property type="entry name" value="Ankyrin repeat-containing domain"/>
    <property type="match status" value="1"/>
</dbReference>
<dbReference type="EMBL" id="CAJOBE010002655">
    <property type="protein sequence ID" value="CAF3835737.1"/>
    <property type="molecule type" value="Genomic_DNA"/>
</dbReference>
<dbReference type="EMBL" id="CAJNOU010000593">
    <property type="protein sequence ID" value="CAF1041252.1"/>
    <property type="molecule type" value="Genomic_DNA"/>
</dbReference>
<keyword evidence="2 3" id="KW-0040">ANK repeat</keyword>
<evidence type="ECO:0000259" key="4">
    <source>
        <dbReference type="SMART" id="SM00969"/>
    </source>
</evidence>
<evidence type="ECO:0000256" key="1">
    <source>
        <dbReference type="ARBA" id="ARBA00022737"/>
    </source>
</evidence>
<dbReference type="PROSITE" id="PS50297">
    <property type="entry name" value="ANK_REP_REGION"/>
    <property type="match status" value="1"/>
</dbReference>
<evidence type="ECO:0000313" key="13">
    <source>
        <dbReference type="Proteomes" id="UP000663889"/>
    </source>
</evidence>
<feature type="domain" description="SOCS box" evidence="4">
    <location>
        <begin position="227"/>
        <end position="268"/>
    </location>
</feature>
<proteinExistence type="predicted"/>
<dbReference type="EMBL" id="CAJOBD010005699">
    <property type="protein sequence ID" value="CAF4039646.1"/>
    <property type="molecule type" value="Genomic_DNA"/>
</dbReference>
<accession>A0A814JQN3</accession>
<dbReference type="AlphaFoldDB" id="A0A814JQN3"/>
<evidence type="ECO:0000313" key="7">
    <source>
        <dbReference type="EMBL" id="CAF1132631.1"/>
    </source>
</evidence>
<dbReference type="InterPro" id="IPR001496">
    <property type="entry name" value="SOCS_box"/>
</dbReference>
<evidence type="ECO:0000313" key="6">
    <source>
        <dbReference type="EMBL" id="CAF1041252.1"/>
    </source>
</evidence>
<gene>
    <name evidence="10" type="ORF">FNK824_LOCUS17032</name>
    <name evidence="11" type="ORF">JBS370_LOCUS28428</name>
    <name evidence="7" type="ORF">JXQ802_LOCUS20785</name>
    <name evidence="8" type="ORF">JXQ802_LOCUS20810</name>
    <name evidence="5" type="ORF">PYM288_LOCUS15589</name>
    <name evidence="6" type="ORF">SEV965_LOCUS12837</name>
    <name evidence="9" type="ORF">ZHD862_LOCUS21262</name>
</gene>
<dbReference type="SMART" id="SM00969">
    <property type="entry name" value="SOCS_box"/>
    <property type="match status" value="1"/>
</dbReference>
<evidence type="ECO:0000256" key="2">
    <source>
        <dbReference type="ARBA" id="ARBA00023043"/>
    </source>
</evidence>
<organism evidence="6 13">
    <name type="scientific">Rotaria sordida</name>
    <dbReference type="NCBI Taxonomy" id="392033"/>
    <lineage>
        <taxon>Eukaryota</taxon>
        <taxon>Metazoa</taxon>
        <taxon>Spiralia</taxon>
        <taxon>Gnathifera</taxon>
        <taxon>Rotifera</taxon>
        <taxon>Eurotatoria</taxon>
        <taxon>Bdelloidea</taxon>
        <taxon>Philodinida</taxon>
        <taxon>Philodinidae</taxon>
        <taxon>Rotaria</taxon>
    </lineage>
</organism>
<dbReference type="Proteomes" id="UP000663836">
    <property type="component" value="Unassembled WGS sequence"/>
</dbReference>
<keyword evidence="1" id="KW-0677">Repeat</keyword>
<dbReference type="EMBL" id="CAJNOL010000600">
    <property type="protein sequence ID" value="CAF1133097.1"/>
    <property type="molecule type" value="Genomic_DNA"/>
</dbReference>
<dbReference type="EMBL" id="CAJNOL010000599">
    <property type="protein sequence ID" value="CAF1132631.1"/>
    <property type="molecule type" value="Genomic_DNA"/>
</dbReference>
<name>A0A814JQN3_9BILA</name>
<sequence>MLPADHRLLTLYNIDDRLIIAIIRHDLTTVRCILESNRYRTTINQSLFFCSYRDDFNQPLTPLAAACHFGSYEIVDILINYFHANINKQHLPDCKTPLHYAVLAKSNRFDIVQFLLQHGANVDIQDRHGTTALMLAVLHSYDDIVHLLLEQAGANVRIYNQYHLTAFDFVKYNISIINNLIRYGAISFNINDKNLFQWLIINKHMRLARLLIEAGYTPPITLFQQRIRSLKSLCRLKIRFQISGSHFRQSIETLPVKNKQLIKYILLDDI</sequence>
<dbReference type="SMART" id="SM00248">
    <property type="entry name" value="ANK"/>
    <property type="match status" value="6"/>
</dbReference>
<feature type="repeat" description="ANK" evidence="3">
    <location>
        <begin position="93"/>
        <end position="127"/>
    </location>
</feature>
<dbReference type="PANTHER" id="PTHR24198:SF165">
    <property type="entry name" value="ANKYRIN REPEAT-CONTAINING PROTEIN-RELATED"/>
    <property type="match status" value="1"/>
</dbReference>
<dbReference type="Proteomes" id="UP000663889">
    <property type="component" value="Unassembled WGS sequence"/>
</dbReference>
<dbReference type="EMBL" id="CAJNOH010000377">
    <property type="protein sequence ID" value="CAF1020389.1"/>
    <property type="molecule type" value="Genomic_DNA"/>
</dbReference>
<dbReference type="InterPro" id="IPR036770">
    <property type="entry name" value="Ankyrin_rpt-contain_sf"/>
</dbReference>
<evidence type="ECO:0000256" key="3">
    <source>
        <dbReference type="PROSITE-ProRule" id="PRU00023"/>
    </source>
</evidence>
<dbReference type="Proteomes" id="UP000663870">
    <property type="component" value="Unassembled WGS sequence"/>
</dbReference>
<evidence type="ECO:0000313" key="5">
    <source>
        <dbReference type="EMBL" id="CAF1020389.1"/>
    </source>
</evidence>
<protein>
    <recommendedName>
        <fullName evidence="4">SOCS box domain-containing protein</fullName>
    </recommendedName>
</protein>
<feature type="repeat" description="ANK" evidence="3">
    <location>
        <begin position="128"/>
        <end position="161"/>
    </location>
</feature>
<dbReference type="PROSITE" id="PS50088">
    <property type="entry name" value="ANK_REPEAT"/>
    <property type="match status" value="2"/>
</dbReference>
<dbReference type="Proteomes" id="UP000663854">
    <property type="component" value="Unassembled WGS sequence"/>
</dbReference>
<comment type="caution">
    <text evidence="6">The sequence shown here is derived from an EMBL/GenBank/DDBJ whole genome shotgun (WGS) entry which is preliminary data.</text>
</comment>
<evidence type="ECO:0000313" key="8">
    <source>
        <dbReference type="EMBL" id="CAF1133097.1"/>
    </source>
</evidence>
<evidence type="ECO:0000313" key="12">
    <source>
        <dbReference type="Proteomes" id="UP000663870"/>
    </source>
</evidence>
<dbReference type="Pfam" id="PF07525">
    <property type="entry name" value="SOCS_box"/>
    <property type="match status" value="1"/>
</dbReference>
<dbReference type="PANTHER" id="PTHR24198">
    <property type="entry name" value="ANKYRIN REPEAT AND PROTEIN KINASE DOMAIN-CONTAINING PROTEIN"/>
    <property type="match status" value="1"/>
</dbReference>
<dbReference type="EMBL" id="CAJNOT010001254">
    <property type="protein sequence ID" value="CAF1171908.1"/>
    <property type="molecule type" value="Genomic_DNA"/>
</dbReference>
<dbReference type="Proteomes" id="UP000663874">
    <property type="component" value="Unassembled WGS sequence"/>
</dbReference>
<dbReference type="Pfam" id="PF12796">
    <property type="entry name" value="Ank_2"/>
    <property type="match status" value="1"/>
</dbReference>
<dbReference type="InterPro" id="IPR002110">
    <property type="entry name" value="Ankyrin_rpt"/>
</dbReference>